<evidence type="ECO:0000313" key="2">
    <source>
        <dbReference type="Proteomes" id="UP001230188"/>
    </source>
</evidence>
<name>A0AAD7XND3_9STRA</name>
<proteinExistence type="predicted"/>
<accession>A0AAD7XND3</accession>
<reference evidence="1" key="1">
    <citation type="submission" date="2023-01" db="EMBL/GenBank/DDBJ databases">
        <title>Metagenome sequencing of chrysophaentin producing Chrysophaeum taylorii.</title>
        <authorList>
            <person name="Davison J."/>
            <person name="Bewley C."/>
        </authorList>
    </citation>
    <scope>NUCLEOTIDE SEQUENCE</scope>
    <source>
        <strain evidence="1">NIES-1699</strain>
    </source>
</reference>
<organism evidence="1 2">
    <name type="scientific">Chrysophaeum taylorii</name>
    <dbReference type="NCBI Taxonomy" id="2483200"/>
    <lineage>
        <taxon>Eukaryota</taxon>
        <taxon>Sar</taxon>
        <taxon>Stramenopiles</taxon>
        <taxon>Ochrophyta</taxon>
        <taxon>Pelagophyceae</taxon>
        <taxon>Pelagomonadales</taxon>
        <taxon>Pelagomonadaceae</taxon>
        <taxon>Chrysophaeum</taxon>
    </lineage>
</organism>
<evidence type="ECO:0008006" key="3">
    <source>
        <dbReference type="Google" id="ProtNLM"/>
    </source>
</evidence>
<gene>
    <name evidence="1" type="ORF">CTAYLR_000559</name>
</gene>
<protein>
    <recommendedName>
        <fullName evidence="3">Phosphoglycerate mutase</fullName>
    </recommendedName>
</protein>
<dbReference type="InterPro" id="IPR029033">
    <property type="entry name" value="His_PPase_superfam"/>
</dbReference>
<comment type="caution">
    <text evidence="1">The sequence shown here is derived from an EMBL/GenBank/DDBJ whole genome shotgun (WGS) entry which is preliminary data.</text>
</comment>
<dbReference type="GO" id="GO:0016791">
    <property type="term" value="F:phosphatase activity"/>
    <property type="evidence" value="ECO:0007669"/>
    <property type="project" value="TreeGrafter"/>
</dbReference>
<dbReference type="PANTHER" id="PTHR48100:SF57">
    <property type="entry name" value="PHOSPHOGLYCERATE MUTASE"/>
    <property type="match status" value="1"/>
</dbReference>
<keyword evidence="2" id="KW-1185">Reference proteome</keyword>
<dbReference type="Proteomes" id="UP001230188">
    <property type="component" value="Unassembled WGS sequence"/>
</dbReference>
<dbReference type="SUPFAM" id="SSF53254">
    <property type="entry name" value="Phosphoglycerate mutase-like"/>
    <property type="match status" value="1"/>
</dbReference>
<dbReference type="InterPro" id="IPR013078">
    <property type="entry name" value="His_Pase_superF_clade-1"/>
</dbReference>
<dbReference type="GO" id="GO:0005737">
    <property type="term" value="C:cytoplasm"/>
    <property type="evidence" value="ECO:0007669"/>
    <property type="project" value="TreeGrafter"/>
</dbReference>
<dbReference type="EMBL" id="JAQMWT010000309">
    <property type="protein sequence ID" value="KAJ8605812.1"/>
    <property type="molecule type" value="Genomic_DNA"/>
</dbReference>
<dbReference type="PANTHER" id="PTHR48100">
    <property type="entry name" value="BROAD-SPECIFICITY PHOSPHATASE YOR283W-RELATED"/>
    <property type="match status" value="1"/>
</dbReference>
<dbReference type="InterPro" id="IPR050275">
    <property type="entry name" value="PGM_Phosphatase"/>
</dbReference>
<dbReference type="AlphaFoldDB" id="A0AAD7XND3"/>
<evidence type="ECO:0000313" key="1">
    <source>
        <dbReference type="EMBL" id="KAJ8605812.1"/>
    </source>
</evidence>
<dbReference type="Pfam" id="PF00300">
    <property type="entry name" value="His_Phos_1"/>
    <property type="match status" value="1"/>
</dbReference>
<dbReference type="Gene3D" id="3.40.50.1240">
    <property type="entry name" value="Phosphoglycerate mutase-like"/>
    <property type="match status" value="1"/>
</dbReference>
<sequence length="183" mass="20315">MNVALARQPWGSPGFKDPEIRDSGLTACGVAAAQRIEAPPVDLVVASPLTRALQTAAAAYPQGGIALPLAAERVYLSSDLGTPRSELQQKWPQFDFVGDENWWYEADGPEWRPPGTYVCPGEPKDAFVDRMDRLLTWLRARPEKKIALVSHWGVIASLTGRDFDNCELQTLRLDALRVRNPIY</sequence>